<accession>X1FQB3</accession>
<evidence type="ECO:0000313" key="1">
    <source>
        <dbReference type="EMBL" id="GAH31534.1"/>
    </source>
</evidence>
<organism evidence="1">
    <name type="scientific">marine sediment metagenome</name>
    <dbReference type="NCBI Taxonomy" id="412755"/>
    <lineage>
        <taxon>unclassified sequences</taxon>
        <taxon>metagenomes</taxon>
        <taxon>ecological metagenomes</taxon>
    </lineage>
</organism>
<feature type="non-terminal residue" evidence="1">
    <location>
        <position position="1"/>
    </location>
</feature>
<proteinExistence type="predicted"/>
<gene>
    <name evidence="1" type="ORF">S03H2_23481</name>
</gene>
<name>X1FQB3_9ZZZZ</name>
<dbReference type="AlphaFoldDB" id="X1FQB3"/>
<reference evidence="1" key="1">
    <citation type="journal article" date="2014" name="Front. Microbiol.">
        <title>High frequency of phylogenetically diverse reductive dehalogenase-homologous genes in deep subseafloor sedimentary metagenomes.</title>
        <authorList>
            <person name="Kawai M."/>
            <person name="Futagami T."/>
            <person name="Toyoda A."/>
            <person name="Takaki Y."/>
            <person name="Nishi S."/>
            <person name="Hori S."/>
            <person name="Arai W."/>
            <person name="Tsubouchi T."/>
            <person name="Morono Y."/>
            <person name="Uchiyama I."/>
            <person name="Ito T."/>
            <person name="Fujiyama A."/>
            <person name="Inagaki F."/>
            <person name="Takami H."/>
        </authorList>
    </citation>
    <scope>NUCLEOTIDE SEQUENCE</scope>
    <source>
        <strain evidence="1">Expedition CK06-06</strain>
    </source>
</reference>
<sequence>EGRLMEFVHAFSTLASEHIKVKLVDEIAKASVGLAEVGKGISFEVGFFINDKYGSLLFKFLKFII</sequence>
<dbReference type="EMBL" id="BARU01012834">
    <property type="protein sequence ID" value="GAH31534.1"/>
    <property type="molecule type" value="Genomic_DNA"/>
</dbReference>
<protein>
    <submittedName>
        <fullName evidence="1">Uncharacterized protein</fullName>
    </submittedName>
</protein>
<comment type="caution">
    <text evidence="1">The sequence shown here is derived from an EMBL/GenBank/DDBJ whole genome shotgun (WGS) entry which is preliminary data.</text>
</comment>